<dbReference type="Pfam" id="PF00732">
    <property type="entry name" value="GMC_oxred_N"/>
    <property type="match status" value="1"/>
</dbReference>
<dbReference type="PROSITE" id="PS00624">
    <property type="entry name" value="GMC_OXRED_2"/>
    <property type="match status" value="1"/>
</dbReference>
<evidence type="ECO:0000259" key="4">
    <source>
        <dbReference type="PROSITE" id="PS00624"/>
    </source>
</evidence>
<comment type="caution">
    <text evidence="5">The sequence shown here is derived from an EMBL/GenBank/DDBJ whole genome shotgun (WGS) entry which is preliminary data.</text>
</comment>
<name>A0A5M3YNV8_ASPTE</name>
<keyword evidence="2" id="KW-0285">Flavoprotein</keyword>
<dbReference type="OrthoDB" id="269227at2759"/>
<dbReference type="Proteomes" id="UP000452235">
    <property type="component" value="Unassembled WGS sequence"/>
</dbReference>
<comment type="similarity">
    <text evidence="1 2">Belongs to the GMC oxidoreductase family.</text>
</comment>
<dbReference type="PANTHER" id="PTHR11552">
    <property type="entry name" value="GLUCOSE-METHANOL-CHOLINE GMC OXIDOREDUCTASE"/>
    <property type="match status" value="1"/>
</dbReference>
<dbReference type="InterPro" id="IPR036188">
    <property type="entry name" value="FAD/NAD-bd_sf"/>
</dbReference>
<evidence type="ECO:0000259" key="3">
    <source>
        <dbReference type="PROSITE" id="PS00623"/>
    </source>
</evidence>
<dbReference type="PROSITE" id="PS00623">
    <property type="entry name" value="GMC_OXRED_1"/>
    <property type="match status" value="1"/>
</dbReference>
<dbReference type="InterPro" id="IPR000172">
    <property type="entry name" value="GMC_OxRdtase_N"/>
</dbReference>
<protein>
    <submittedName>
        <fullName evidence="5">Alcohol oxidase</fullName>
    </submittedName>
</protein>
<evidence type="ECO:0000256" key="1">
    <source>
        <dbReference type="ARBA" id="ARBA00010790"/>
    </source>
</evidence>
<dbReference type="EMBL" id="BLJY01000004">
    <property type="protein sequence ID" value="GFF15192.1"/>
    <property type="molecule type" value="Genomic_DNA"/>
</dbReference>
<dbReference type="VEuPathDB" id="FungiDB:ATEG_09188"/>
<accession>A0A5M3YNV8</accession>
<dbReference type="Gene3D" id="3.30.560.10">
    <property type="entry name" value="Glucose Oxidase, domain 3"/>
    <property type="match status" value="1"/>
</dbReference>
<dbReference type="SUPFAM" id="SSF51905">
    <property type="entry name" value="FAD/NAD(P)-binding domain"/>
    <property type="match status" value="1"/>
</dbReference>
<dbReference type="InterPro" id="IPR007867">
    <property type="entry name" value="GMC_OxRtase_C"/>
</dbReference>
<sequence>MTIPDEVDIIICGGGSSGCVPAGRLANLDPSLSVLLIEAGEDNLNNPWVYRPGIYPRNMKLDSKTASFYYSRPSEHLDGRRAIVPCANILGGGSSINFMMYTRASASDYDDFQAEGWKTKDLVPLMRKHETYQRACNNRELHGFDGPIKVSFGNYTYPIMQDFLRAAESQDIPITDDLQDLKTGHGAEHWLKWINRDTGRRSDAAHAYVHSTRAKQSNLHLKCNTKVDKVIIENGRAVGVATVPSKPLDGHDPPRKIFRARKQIIISSGTLSSPLILQRSGIGDPEKLRAAGIKPLVNLPGVGRNFQDHYLTFSVFRAKPDVESFDDFVRGDPEVQKKVFEEWNLKGTGPLATNGIDAGVKIRPTEKELEEMKKWPTPEFVDGWETYFKNKPDKPVMHYSVIAGWFGDHMLMPPGKFFTMFHFLEYPFSRGFTHVKSADPYENPDFDAGFMNDKRDMAAMVWGYIKSRETARRMSSYAGEVTAMHPHFAYDSPARAFDLDLETTKAYAGPNHITAGIQHGSWSHPLEKGNPSLESHLNSHRQDTRNELQYSKEDIKHIEKWVQRHVETTWHSLGTCSMAPREGNNLTKHGGVVDERLNVHGVEGLKVCDLSICPDNVGCNTFSTALLIGEKCAMLVAEDLGYSGSALEMRVPTYHAPGEFTGLARLGSDPEMERAGPEETQPHAPLVSVAAKALADKKIPVLVEWAVPLSFVGFALQDTVNVISTFDRMLRILTPKPRVYMQSLICHLLDHPVGDNFRCRVEGDLLSFISFHILGDKPLDTKRGGWEDDESEEDFQKRLGEAVRKMKTWDWDADESYFRIAESVVRDSRSIFQLYNCQLGTTIEGGSEVSFFLFPFSLRFALFCISIFSPPTSSYCLWAYKSPAASADLMFLFHLFAAPSNTTQMQSTQNPPEKPSAIPVTENGNRTITVNEYETIWGVGDKKEHLLKQSETFDVDSKILIEKSSYFSSMFRGRWRETSAPIVLEDTRPRSMEIWLRAFHGSLDGLPLESVTIEETWHLIATADKYYFPLETLSAWFRQWFDLQQTKDERGEYNDLDDNEFEKRLLYPCFKFDCAVGFQTITKQLVYDVDGHIEEKNPTHVLQMHLPARVIQQLNAARGRLRAILHRDLFEQIKLIVDYDSCACKAMTVYHYEHELGRIGIWPLEETAWKLSINTMLERLGEFDEERMRKRIAEDLGGKRLCRLCNLSWGRVVKKAADVVRKYFDGLCLDCMDTSKSMTGLKMYHDDYWRHNEIRDRYDLLCRICHGEPTWYFSFMGRREGRSLAG</sequence>
<evidence type="ECO:0000256" key="2">
    <source>
        <dbReference type="RuleBase" id="RU003968"/>
    </source>
</evidence>
<gene>
    <name evidence="5" type="ORF">ATEIFO6365_0004031100</name>
</gene>
<dbReference type="PANTHER" id="PTHR11552:SF119">
    <property type="entry name" value="GLUCOSE-METHANOL-CHOLINE OXIDOREDUCTASE N-TERMINAL DOMAIN-CONTAINING PROTEIN"/>
    <property type="match status" value="1"/>
</dbReference>
<evidence type="ECO:0000313" key="6">
    <source>
        <dbReference type="Proteomes" id="UP000452235"/>
    </source>
</evidence>
<proteinExistence type="inferred from homology"/>
<dbReference type="GO" id="GO:0050660">
    <property type="term" value="F:flavin adenine dinucleotide binding"/>
    <property type="evidence" value="ECO:0007669"/>
    <property type="project" value="InterPro"/>
</dbReference>
<dbReference type="Pfam" id="PF05199">
    <property type="entry name" value="GMC_oxred_C"/>
    <property type="match status" value="1"/>
</dbReference>
<reference evidence="5 6" key="1">
    <citation type="submission" date="2020-01" db="EMBL/GenBank/DDBJ databases">
        <title>Aspergillus terreus IFO 6365 whole genome shotgun sequence.</title>
        <authorList>
            <person name="Kanamasa S."/>
            <person name="Takahashi H."/>
        </authorList>
    </citation>
    <scope>NUCLEOTIDE SEQUENCE [LARGE SCALE GENOMIC DNA]</scope>
    <source>
        <strain evidence="5 6">IFO 6365</strain>
    </source>
</reference>
<feature type="domain" description="Glucose-methanol-choline oxidoreductase N-terminal" evidence="3">
    <location>
        <begin position="87"/>
        <end position="110"/>
    </location>
</feature>
<evidence type="ECO:0000313" key="5">
    <source>
        <dbReference type="EMBL" id="GFF15192.1"/>
    </source>
</evidence>
<dbReference type="SUPFAM" id="SSF54373">
    <property type="entry name" value="FAD-linked reductases, C-terminal domain"/>
    <property type="match status" value="1"/>
</dbReference>
<dbReference type="VEuPathDB" id="FungiDB:ATEG_09187"/>
<dbReference type="InterPro" id="IPR011333">
    <property type="entry name" value="SKP1/BTB/POZ_sf"/>
</dbReference>
<organism evidence="5 6">
    <name type="scientific">Aspergillus terreus</name>
    <dbReference type="NCBI Taxonomy" id="33178"/>
    <lineage>
        <taxon>Eukaryota</taxon>
        <taxon>Fungi</taxon>
        <taxon>Dikarya</taxon>
        <taxon>Ascomycota</taxon>
        <taxon>Pezizomycotina</taxon>
        <taxon>Eurotiomycetes</taxon>
        <taxon>Eurotiomycetidae</taxon>
        <taxon>Eurotiales</taxon>
        <taxon>Aspergillaceae</taxon>
        <taxon>Aspergillus</taxon>
        <taxon>Aspergillus subgen. Circumdati</taxon>
    </lineage>
</organism>
<keyword evidence="2" id="KW-0274">FAD</keyword>
<dbReference type="InterPro" id="IPR012132">
    <property type="entry name" value="GMC_OxRdtase"/>
</dbReference>
<dbReference type="GO" id="GO:0016614">
    <property type="term" value="F:oxidoreductase activity, acting on CH-OH group of donors"/>
    <property type="evidence" value="ECO:0007669"/>
    <property type="project" value="InterPro"/>
</dbReference>
<feature type="domain" description="Glucose-methanol-choline oxidoreductase N-terminal" evidence="4">
    <location>
        <begin position="269"/>
        <end position="283"/>
    </location>
</feature>
<dbReference type="Gene3D" id="3.50.50.60">
    <property type="entry name" value="FAD/NAD(P)-binding domain"/>
    <property type="match status" value="2"/>
</dbReference>
<dbReference type="Gene3D" id="3.30.710.10">
    <property type="entry name" value="Potassium Channel Kv1.1, Chain A"/>
    <property type="match status" value="1"/>
</dbReference>
<keyword evidence="6" id="KW-1185">Reference proteome</keyword>